<dbReference type="InterPro" id="IPR018480">
    <property type="entry name" value="PNAcMuramoyl-5peptid_Trfase_CS"/>
</dbReference>
<keyword evidence="11" id="KW-1185">Reference proteome</keyword>
<dbReference type="PANTHER" id="PTHR22926">
    <property type="entry name" value="PHOSPHO-N-ACETYLMURAMOYL-PENTAPEPTIDE-TRANSFERASE"/>
    <property type="match status" value="1"/>
</dbReference>
<dbReference type="GO" id="GO:0046872">
    <property type="term" value="F:metal ion binding"/>
    <property type="evidence" value="ECO:0007669"/>
    <property type="project" value="UniProtKB-KW"/>
</dbReference>
<evidence type="ECO:0000256" key="8">
    <source>
        <dbReference type="NCBIfam" id="TIGR00445"/>
    </source>
</evidence>
<proteinExistence type="inferred from homology"/>
<feature type="transmembrane region" description="Helical" evidence="7">
    <location>
        <begin position="234"/>
        <end position="254"/>
    </location>
</feature>
<evidence type="ECO:0000313" key="11">
    <source>
        <dbReference type="Proteomes" id="UP000218399"/>
    </source>
</evidence>
<keyword evidence="7 9" id="KW-0460">Magnesium</keyword>
<evidence type="ECO:0000256" key="9">
    <source>
        <dbReference type="PIRSR" id="PIRSR600715-1"/>
    </source>
</evidence>
<reference evidence="10 11" key="1">
    <citation type="journal article" date="2017" name="ISME J.">
        <title>Unveiling bifidobacterial biogeography across the mammalian branch of the tree of life.</title>
        <authorList>
            <person name="Milani C."/>
            <person name="Mangifesta M."/>
            <person name="Mancabelli L."/>
            <person name="Lugli G.A."/>
            <person name="James K."/>
            <person name="Duranti S."/>
            <person name="Turroni F."/>
            <person name="Ferrario C."/>
            <person name="Ossiprandi M.C."/>
            <person name="van Sinderen D."/>
            <person name="Ventura M."/>
        </authorList>
    </citation>
    <scope>NUCLEOTIDE SEQUENCE [LARGE SCALE GENOMIC DNA]</scope>
    <source>
        <strain evidence="11">Ham19E</strain>
    </source>
</reference>
<dbReference type="GO" id="GO:0009252">
    <property type="term" value="P:peptidoglycan biosynthetic process"/>
    <property type="evidence" value="ECO:0007669"/>
    <property type="project" value="UniProtKB-UniRule"/>
</dbReference>
<dbReference type="InterPro" id="IPR000715">
    <property type="entry name" value="Glycosyl_transferase_4"/>
</dbReference>
<keyword evidence="6 7" id="KW-0472">Membrane</keyword>
<feature type="transmembrane region" description="Helical" evidence="7">
    <location>
        <begin position="195"/>
        <end position="214"/>
    </location>
</feature>
<evidence type="ECO:0000256" key="4">
    <source>
        <dbReference type="ARBA" id="ARBA00022692"/>
    </source>
</evidence>
<comment type="function">
    <text evidence="7">Catalyzes the initial step of the lipid cycle reactions in the biosynthesis of the cell wall peptidoglycan: transfers peptidoglycan precursor phospho-MurNAc-pentapeptide from UDP-MurNAc-pentapeptide onto the lipid carrier undecaprenyl phosphate, yielding undecaprenyl-pyrophosphoryl-MurNAc-pentapeptide, known as lipid I.</text>
</comment>
<feature type="binding site" evidence="9">
    <location>
        <position position="265"/>
    </location>
    <ligand>
        <name>Mg(2+)</name>
        <dbReference type="ChEBI" id="CHEBI:18420"/>
    </ligand>
</feature>
<comment type="similarity">
    <text evidence="2 7">Belongs to the glycosyltransferase 4 family. MraY subfamily.</text>
</comment>
<feature type="transmembrane region" description="Helical" evidence="7">
    <location>
        <begin position="261"/>
        <end position="280"/>
    </location>
</feature>
<sequence length="368" mass="39879">MIALIIGILVSLLVTMIGTPLLIRIVHKLNYGQYIRQDGPQSHLVKRGTPTLGGVVIVLAVLLGWGASALYRYCLHGAVPSWSAVLALFAMASMGLLGFIDDFAKVRKKQNEGLTVGGKFFGQIVFATLFAVLALVLPTKSGFPSAQPGMSFIEKPFVSFDFAGRALAIILFVVWVNFLMAAWTNAVNLSDGLDGLCAGSSMVAFVGYAIIAIWESYHLAGSHRSGFTYAVSDPLDLAIIACCAAMACLGFLWYNCNPASIFMGDTGSLALGGLFAALSIETHTEFLAIIIGGLFVIEAMSDVIQVGYFKATGKRVFKMAPIHHHFELEGWTEGKVVVRFWMIELMFVMTGLVIFYGDWVARSGLWHI</sequence>
<feature type="transmembrane region" description="Helical" evidence="7">
    <location>
        <begin position="48"/>
        <end position="67"/>
    </location>
</feature>
<evidence type="ECO:0000256" key="2">
    <source>
        <dbReference type="ARBA" id="ARBA00005583"/>
    </source>
</evidence>
<feature type="transmembrane region" description="Helical" evidence="7">
    <location>
        <begin position="336"/>
        <end position="356"/>
    </location>
</feature>
<evidence type="ECO:0000256" key="3">
    <source>
        <dbReference type="ARBA" id="ARBA00022679"/>
    </source>
</evidence>
<dbReference type="Proteomes" id="UP000218399">
    <property type="component" value="Unassembled WGS sequence"/>
</dbReference>
<gene>
    <name evidence="7" type="primary">mraY</name>
    <name evidence="10" type="ORF">B1526_1483</name>
</gene>
<dbReference type="NCBIfam" id="TIGR00445">
    <property type="entry name" value="mraY"/>
    <property type="match status" value="1"/>
</dbReference>
<comment type="cofactor">
    <cofactor evidence="7 9">
        <name>Mg(2+)</name>
        <dbReference type="ChEBI" id="CHEBI:18420"/>
    </cofactor>
</comment>
<feature type="transmembrane region" description="Helical" evidence="7">
    <location>
        <begin position="120"/>
        <end position="137"/>
    </location>
</feature>
<feature type="transmembrane region" description="Helical" evidence="7">
    <location>
        <begin position="79"/>
        <end position="100"/>
    </location>
</feature>
<dbReference type="PROSITE" id="PS01348">
    <property type="entry name" value="MRAY_2"/>
    <property type="match status" value="1"/>
</dbReference>
<comment type="caution">
    <text evidence="10">The sequence shown here is derived from an EMBL/GenBank/DDBJ whole genome shotgun (WGS) entry which is preliminary data.</text>
</comment>
<dbReference type="GO" id="GO:0005886">
    <property type="term" value="C:plasma membrane"/>
    <property type="evidence" value="ECO:0007669"/>
    <property type="project" value="UniProtKB-SubCell"/>
</dbReference>
<comment type="subcellular location">
    <subcellularLocation>
        <location evidence="7">Cell membrane</location>
        <topology evidence="7">Multi-pass membrane protein</topology>
    </subcellularLocation>
    <subcellularLocation>
        <location evidence="1">Membrane</location>
        <topology evidence="1">Multi-pass membrane protein</topology>
    </subcellularLocation>
</comment>
<dbReference type="AlphaFoldDB" id="A0A2A2ED88"/>
<dbReference type="PANTHER" id="PTHR22926:SF5">
    <property type="entry name" value="PHOSPHO-N-ACETYLMURAMOYL-PENTAPEPTIDE-TRANSFERASE HOMOLOG"/>
    <property type="match status" value="1"/>
</dbReference>
<keyword evidence="7" id="KW-0131">Cell cycle</keyword>
<dbReference type="EMBL" id="MVOH01000017">
    <property type="protein sequence ID" value="PAU66983.1"/>
    <property type="molecule type" value="Genomic_DNA"/>
</dbReference>
<keyword evidence="7" id="KW-0573">Peptidoglycan synthesis</keyword>
<accession>A0A2A2ED88</accession>
<dbReference type="RefSeq" id="WP_095615452.1">
    <property type="nucleotide sequence ID" value="NZ_MVOH01000017.1"/>
</dbReference>
<keyword evidence="4 7" id="KW-0812">Transmembrane</keyword>
<comment type="pathway">
    <text evidence="7">Cell wall biogenesis; peptidoglycan biosynthesis.</text>
</comment>
<keyword evidence="7" id="KW-0961">Cell wall biogenesis/degradation</keyword>
<feature type="transmembrane region" description="Helical" evidence="7">
    <location>
        <begin position="6"/>
        <end position="27"/>
    </location>
</feature>
<dbReference type="GO" id="GO:0008360">
    <property type="term" value="P:regulation of cell shape"/>
    <property type="evidence" value="ECO:0007669"/>
    <property type="project" value="UniProtKB-KW"/>
</dbReference>
<dbReference type="GO" id="GO:0008963">
    <property type="term" value="F:phospho-N-acetylmuramoyl-pentapeptide-transferase activity"/>
    <property type="evidence" value="ECO:0007669"/>
    <property type="project" value="UniProtKB-UniRule"/>
</dbReference>
<feature type="binding site" evidence="9">
    <location>
        <position position="188"/>
    </location>
    <ligand>
        <name>Mg(2+)</name>
        <dbReference type="ChEBI" id="CHEBI:18420"/>
    </ligand>
</feature>
<keyword evidence="3 7" id="KW-0808">Transferase</keyword>
<keyword evidence="5 7" id="KW-1133">Transmembrane helix</keyword>
<protein>
    <recommendedName>
        <fullName evidence="7 8">Phospho-N-acetylmuramoyl-pentapeptide-transferase</fullName>
        <ecNumber evidence="7 8">2.7.8.13</ecNumber>
    </recommendedName>
    <alternativeName>
        <fullName evidence="7">UDP-MurNAc-pentapeptide phosphotransferase</fullName>
    </alternativeName>
</protein>
<dbReference type="OrthoDB" id="9805475at2"/>
<comment type="catalytic activity">
    <reaction evidence="7">
        <text>UDP-N-acetyl-alpha-D-muramoyl-L-alanyl-gamma-D-glutamyl-meso-2,6-diaminopimeloyl-D-alanyl-D-alanine + di-trans,octa-cis-undecaprenyl phosphate = di-trans,octa-cis-undecaprenyl diphospho-N-acetyl-alpha-D-muramoyl-L-alanyl-D-glutamyl-meso-2,6-diaminopimeloyl-D-alanyl-D-alanine + UMP</text>
        <dbReference type="Rhea" id="RHEA:28386"/>
        <dbReference type="ChEBI" id="CHEBI:57865"/>
        <dbReference type="ChEBI" id="CHEBI:60392"/>
        <dbReference type="ChEBI" id="CHEBI:61386"/>
        <dbReference type="ChEBI" id="CHEBI:61387"/>
        <dbReference type="EC" id="2.7.8.13"/>
    </reaction>
</comment>
<dbReference type="EC" id="2.7.8.13" evidence="7 8"/>
<dbReference type="InterPro" id="IPR003524">
    <property type="entry name" value="PNAcMuramoyl-5peptid_Trfase"/>
</dbReference>
<dbReference type="GO" id="GO:0051301">
    <property type="term" value="P:cell division"/>
    <property type="evidence" value="ECO:0007669"/>
    <property type="project" value="UniProtKB-KW"/>
</dbReference>
<dbReference type="GO" id="GO:0071555">
    <property type="term" value="P:cell wall organization"/>
    <property type="evidence" value="ECO:0007669"/>
    <property type="project" value="UniProtKB-KW"/>
</dbReference>
<evidence type="ECO:0000256" key="7">
    <source>
        <dbReference type="HAMAP-Rule" id="MF_00038"/>
    </source>
</evidence>
<dbReference type="HAMAP" id="MF_00038">
    <property type="entry name" value="MraY"/>
    <property type="match status" value="1"/>
</dbReference>
<evidence type="ECO:0000256" key="6">
    <source>
        <dbReference type="ARBA" id="ARBA00023136"/>
    </source>
</evidence>
<keyword evidence="7" id="KW-0133">Cell shape</keyword>
<dbReference type="UniPathway" id="UPA00219"/>
<keyword evidence="7" id="KW-1003">Cell membrane</keyword>
<organism evidence="10 11">
    <name type="scientific">Bifidobacterium criceti</name>
    <dbReference type="NCBI Taxonomy" id="1960969"/>
    <lineage>
        <taxon>Bacteria</taxon>
        <taxon>Bacillati</taxon>
        <taxon>Actinomycetota</taxon>
        <taxon>Actinomycetes</taxon>
        <taxon>Bifidobacteriales</taxon>
        <taxon>Bifidobacteriaceae</taxon>
        <taxon>Bifidobacterium</taxon>
    </lineage>
</organism>
<evidence type="ECO:0000256" key="5">
    <source>
        <dbReference type="ARBA" id="ARBA00022989"/>
    </source>
</evidence>
<dbReference type="CDD" id="cd06852">
    <property type="entry name" value="GT_MraY"/>
    <property type="match status" value="1"/>
</dbReference>
<evidence type="ECO:0000313" key="10">
    <source>
        <dbReference type="EMBL" id="PAU66983.1"/>
    </source>
</evidence>
<name>A0A2A2ED88_9BIFI</name>
<dbReference type="GO" id="GO:0051992">
    <property type="term" value="F:UDP-N-acetylmuramoyl-L-alanyl-D-glutamyl-meso-2,6-diaminopimelyl-D-alanyl-D-alanine:undecaprenyl-phosphate transferase activity"/>
    <property type="evidence" value="ECO:0007669"/>
    <property type="project" value="RHEA"/>
</dbReference>
<dbReference type="Pfam" id="PF00953">
    <property type="entry name" value="Glycos_transf_4"/>
    <property type="match status" value="1"/>
</dbReference>
<feature type="transmembrane region" description="Helical" evidence="7">
    <location>
        <begin position="286"/>
        <end position="309"/>
    </location>
</feature>
<evidence type="ECO:0000256" key="1">
    <source>
        <dbReference type="ARBA" id="ARBA00004141"/>
    </source>
</evidence>
<feature type="transmembrane region" description="Helical" evidence="7">
    <location>
        <begin position="157"/>
        <end position="183"/>
    </location>
</feature>
<keyword evidence="7" id="KW-0132">Cell division</keyword>
<keyword evidence="7 9" id="KW-0479">Metal-binding</keyword>